<reference evidence="2" key="2">
    <citation type="submission" date="2020-05" db="UniProtKB">
        <authorList>
            <consortium name="EnsemblMetazoa"/>
        </authorList>
    </citation>
    <scope>IDENTIFICATION</scope>
    <source>
        <strain evidence="2">IAEA</strain>
    </source>
</reference>
<keyword evidence="1" id="KW-0472">Membrane</keyword>
<dbReference type="AlphaFoldDB" id="A0A1A9W331"/>
<protein>
    <submittedName>
        <fullName evidence="2">Uncharacterized protein</fullName>
    </submittedName>
</protein>
<name>A0A1A9W331_9MUSC</name>
<keyword evidence="3" id="KW-1185">Reference proteome</keyword>
<evidence type="ECO:0000313" key="3">
    <source>
        <dbReference type="Proteomes" id="UP000091820"/>
    </source>
</evidence>
<feature type="transmembrane region" description="Helical" evidence="1">
    <location>
        <begin position="45"/>
        <end position="65"/>
    </location>
</feature>
<accession>A0A1A9W331</accession>
<keyword evidence="1" id="KW-0812">Transmembrane</keyword>
<reference evidence="3" key="1">
    <citation type="submission" date="2014-03" db="EMBL/GenBank/DDBJ databases">
        <authorList>
            <person name="Aksoy S."/>
            <person name="Warren W."/>
            <person name="Wilson R.K."/>
        </authorList>
    </citation>
    <scope>NUCLEOTIDE SEQUENCE [LARGE SCALE GENOMIC DNA]</scope>
    <source>
        <strain evidence="3">IAEA</strain>
    </source>
</reference>
<keyword evidence="1" id="KW-1133">Transmembrane helix</keyword>
<evidence type="ECO:0000256" key="1">
    <source>
        <dbReference type="SAM" id="Phobius"/>
    </source>
</evidence>
<proteinExistence type="predicted"/>
<dbReference type="EnsemblMetazoa" id="GBRI004623-RA">
    <property type="protein sequence ID" value="GBRI004623-PA"/>
    <property type="gene ID" value="GBRI004623"/>
</dbReference>
<dbReference type="Proteomes" id="UP000091820">
    <property type="component" value="Unassembled WGS sequence"/>
</dbReference>
<feature type="transmembrane region" description="Helical" evidence="1">
    <location>
        <begin position="12"/>
        <end position="33"/>
    </location>
</feature>
<sequence length="167" mass="19159">MRIKCLSRKECLGVLMIIIGALAIKNYTSLFFFELMHEIDVFEHQYISASIAFISFYMGIASFILTPKNELARTYLRAYHALVYAVLVYMLFQTRNTYYSRFEGDINGFYGHEIFDDEDSQMALNLTLIQLILLFSGMIIVVQAYMVYARVLNVLARRGGAQEAGTV</sequence>
<feature type="transmembrane region" description="Helical" evidence="1">
    <location>
        <begin position="74"/>
        <end position="92"/>
    </location>
</feature>
<evidence type="ECO:0000313" key="2">
    <source>
        <dbReference type="EnsemblMetazoa" id="GBRI004623-PA"/>
    </source>
</evidence>
<organism evidence="2 3">
    <name type="scientific">Glossina brevipalpis</name>
    <dbReference type="NCBI Taxonomy" id="37001"/>
    <lineage>
        <taxon>Eukaryota</taxon>
        <taxon>Metazoa</taxon>
        <taxon>Ecdysozoa</taxon>
        <taxon>Arthropoda</taxon>
        <taxon>Hexapoda</taxon>
        <taxon>Insecta</taxon>
        <taxon>Pterygota</taxon>
        <taxon>Neoptera</taxon>
        <taxon>Endopterygota</taxon>
        <taxon>Diptera</taxon>
        <taxon>Brachycera</taxon>
        <taxon>Muscomorpha</taxon>
        <taxon>Hippoboscoidea</taxon>
        <taxon>Glossinidae</taxon>
        <taxon>Glossina</taxon>
    </lineage>
</organism>
<feature type="transmembrane region" description="Helical" evidence="1">
    <location>
        <begin position="128"/>
        <end position="148"/>
    </location>
</feature>
<dbReference type="VEuPathDB" id="VectorBase:GBRI004623"/>